<dbReference type="OrthoDB" id="1663806at2759"/>
<dbReference type="Proteomes" id="UP000265618">
    <property type="component" value="Unassembled WGS sequence"/>
</dbReference>
<protein>
    <recommendedName>
        <fullName evidence="1">Clu domain-containing protein</fullName>
    </recommendedName>
</protein>
<keyword evidence="3" id="KW-1185">Reference proteome</keyword>
<feature type="domain" description="Clu" evidence="1">
    <location>
        <begin position="54"/>
        <end position="322"/>
    </location>
</feature>
<gene>
    <name evidence="2" type="ORF">KIPB_008935</name>
</gene>
<evidence type="ECO:0000313" key="2">
    <source>
        <dbReference type="EMBL" id="GIQ86984.1"/>
    </source>
</evidence>
<accession>A0A9K3GK82</accession>
<dbReference type="EMBL" id="BDIP01002896">
    <property type="protein sequence ID" value="GIQ86984.1"/>
    <property type="molecule type" value="Genomic_DNA"/>
</dbReference>
<dbReference type="Pfam" id="PF13236">
    <property type="entry name" value="CLU"/>
    <property type="match status" value="1"/>
</dbReference>
<reference evidence="2 3" key="1">
    <citation type="journal article" date="2018" name="PLoS ONE">
        <title>The draft genome of Kipferlia bialata reveals reductive genome evolution in fornicate parasites.</title>
        <authorList>
            <person name="Tanifuji G."/>
            <person name="Takabayashi S."/>
            <person name="Kume K."/>
            <person name="Takagi M."/>
            <person name="Nakayama T."/>
            <person name="Kamikawa R."/>
            <person name="Inagaki Y."/>
            <person name="Hashimoto T."/>
        </authorList>
    </citation>
    <scope>NUCLEOTIDE SEQUENCE [LARGE SCALE GENOMIC DNA]</scope>
    <source>
        <strain evidence="2">NY0173</strain>
    </source>
</reference>
<organism evidence="2 3">
    <name type="scientific">Kipferlia bialata</name>
    <dbReference type="NCBI Taxonomy" id="797122"/>
    <lineage>
        <taxon>Eukaryota</taxon>
        <taxon>Metamonada</taxon>
        <taxon>Carpediemonas-like organisms</taxon>
        <taxon>Kipferlia</taxon>
    </lineage>
</organism>
<evidence type="ECO:0000313" key="3">
    <source>
        <dbReference type="Proteomes" id="UP000265618"/>
    </source>
</evidence>
<name>A0A9K3GK82_9EUKA</name>
<proteinExistence type="predicted"/>
<feature type="non-terminal residue" evidence="2">
    <location>
        <position position="432"/>
    </location>
</feature>
<comment type="caution">
    <text evidence="2">The sequence shown here is derived from an EMBL/GenBank/DDBJ whole genome shotgun (WGS) entry which is preliminary data.</text>
</comment>
<dbReference type="PROSITE" id="PS51823">
    <property type="entry name" value="CLU"/>
    <property type="match status" value="1"/>
</dbReference>
<dbReference type="InterPro" id="IPR025697">
    <property type="entry name" value="CLU_dom"/>
</dbReference>
<sequence length="432" mass="45587">VVDRRCIAGDATTLPSIHTYTGPDSLLVVRVDGPSLPTPPLPLPMPDIASPLQEREREFPMEGLPPVDPPKACGHIRSPASLSALLLESIQSASQTRGHGLQRVEADQALLAAAHELTVVSTGVVRHICDSDLPPMSLSPPSVSLARGEGEGTVSTWLIDVHPSPSVHDVVLVERAGDRAAAKALGAKARASLHLLRHTHSAQACNAVTVGLTVCVDYMGERYAVTPLPPRLGATAEAGSGLVLGSDTGVGVGVHTPEAQAAVDVLKDVAKSANIACHTVYASDLLVGGEDICGGEGEGEGVTTPLSALSPVRVLPGVEQYLVSEPQHCLIPALPSSGSASEDTPPLYRPELTEAFTLDKALDGWTRHICHPHIICDHCDCPLTSPVYYTYRRRGMAGMDNIRYSVCGLCFSGDDALRVSRAYMAETKVPRY</sequence>
<feature type="non-terminal residue" evidence="2">
    <location>
        <position position="1"/>
    </location>
</feature>
<evidence type="ECO:0000259" key="1">
    <source>
        <dbReference type="PROSITE" id="PS51823"/>
    </source>
</evidence>
<dbReference type="AlphaFoldDB" id="A0A9K3GK82"/>